<accession>A0A914X7U7</accession>
<feature type="chain" id="PRO_5038093158" evidence="1">
    <location>
        <begin position="18"/>
        <end position="425"/>
    </location>
</feature>
<evidence type="ECO:0000256" key="1">
    <source>
        <dbReference type="SAM" id="SignalP"/>
    </source>
</evidence>
<feature type="signal peptide" evidence="1">
    <location>
        <begin position="1"/>
        <end position="17"/>
    </location>
</feature>
<dbReference type="WBParaSite" id="PSAMB.scaffold678size43961.g7842.t1">
    <property type="protein sequence ID" value="PSAMB.scaffold678size43961.g7842.t1"/>
    <property type="gene ID" value="PSAMB.scaffold678size43961.g7842"/>
</dbReference>
<dbReference type="AlphaFoldDB" id="A0A914X7U7"/>
<dbReference type="Proteomes" id="UP000887566">
    <property type="component" value="Unplaced"/>
</dbReference>
<reference evidence="3" key="1">
    <citation type="submission" date="2022-11" db="UniProtKB">
        <authorList>
            <consortium name="WormBaseParasite"/>
        </authorList>
    </citation>
    <scope>IDENTIFICATION</scope>
</reference>
<protein>
    <submittedName>
        <fullName evidence="3">Uncharacterized protein</fullName>
    </submittedName>
</protein>
<keyword evidence="1" id="KW-0732">Signal</keyword>
<evidence type="ECO:0000313" key="2">
    <source>
        <dbReference type="Proteomes" id="UP000887566"/>
    </source>
</evidence>
<organism evidence="2 3">
    <name type="scientific">Plectus sambesii</name>
    <dbReference type="NCBI Taxonomy" id="2011161"/>
    <lineage>
        <taxon>Eukaryota</taxon>
        <taxon>Metazoa</taxon>
        <taxon>Ecdysozoa</taxon>
        <taxon>Nematoda</taxon>
        <taxon>Chromadorea</taxon>
        <taxon>Plectida</taxon>
        <taxon>Plectina</taxon>
        <taxon>Plectoidea</taxon>
        <taxon>Plectidae</taxon>
        <taxon>Plectus</taxon>
    </lineage>
</organism>
<sequence>MKLKVLLALYFFTLCDSHFTTPTPPESCFLDGTHHQCNEKWKYFMPNMDMYNRSHPDFSRCIIEQTNDRFMDFALKKLEPMAKSIVMEDYNSVSLTMWRGFVSVGGFNDISSLIGAGTNAWKVAFATPNATRLDKNRATEAFKDQCRSINTIKLFQLAVNEVQNNNLFDTILHGSNHSLEAYDELAWVIFEFAALSGWMGAWCKKTLYDNRPRLDSHFLDYVNSELKNIACTGLRVRTTHMDDKFNISAFNLIKSTLNSADVKGLDKREAVNLIHEQLSRHFPSHAWAVLIYYKTTKPAWAINKDGPSEKSNHIFVHNRHHTVFVHQTNKVKNCSHIKEEFHSKKLKELIPDRDTYRRFTESADHENDVETLSQIFDETFVSNDFYIRSMEIHNSMALKSDDDYYFYEWIAQPETTHKLILIGWC</sequence>
<keyword evidence="2" id="KW-1185">Reference proteome</keyword>
<name>A0A914X7U7_9BILA</name>
<evidence type="ECO:0000313" key="3">
    <source>
        <dbReference type="WBParaSite" id="PSAMB.scaffold678size43961.g7842.t1"/>
    </source>
</evidence>
<proteinExistence type="predicted"/>